<evidence type="ECO:0000256" key="1">
    <source>
        <dbReference type="ARBA" id="ARBA00004651"/>
    </source>
</evidence>
<evidence type="ECO:0000256" key="3">
    <source>
        <dbReference type="ARBA" id="ARBA00022692"/>
    </source>
</evidence>
<keyword evidence="6 7" id="KW-0472">Membrane</keyword>
<dbReference type="InterPro" id="IPR000326">
    <property type="entry name" value="PAP2/HPO"/>
</dbReference>
<name>A0A9D1W5W6_9FIRM</name>
<feature type="transmembrane region" description="Helical" evidence="7">
    <location>
        <begin position="129"/>
        <end position="147"/>
    </location>
</feature>
<reference evidence="9" key="1">
    <citation type="journal article" date="2021" name="PeerJ">
        <title>Extensive microbial diversity within the chicken gut microbiome revealed by metagenomics and culture.</title>
        <authorList>
            <person name="Gilroy R."/>
            <person name="Ravi A."/>
            <person name="Getino M."/>
            <person name="Pursley I."/>
            <person name="Horton D.L."/>
            <person name="Alikhan N.F."/>
            <person name="Baker D."/>
            <person name="Gharbi K."/>
            <person name="Hall N."/>
            <person name="Watson M."/>
            <person name="Adriaenssens E.M."/>
            <person name="Foster-Nyarko E."/>
            <person name="Jarju S."/>
            <person name="Secka A."/>
            <person name="Antonio M."/>
            <person name="Oren A."/>
            <person name="Chaudhuri R.R."/>
            <person name="La Ragione R."/>
            <person name="Hildebrand F."/>
            <person name="Pallen M.J."/>
        </authorList>
    </citation>
    <scope>NUCLEOTIDE SEQUENCE</scope>
    <source>
        <strain evidence="9">ChiGjej4B4-12881</strain>
    </source>
</reference>
<accession>A0A9D1W5W6</accession>
<dbReference type="InterPro" id="IPR036938">
    <property type="entry name" value="PAP2/HPO_sf"/>
</dbReference>
<evidence type="ECO:0000313" key="10">
    <source>
        <dbReference type="Proteomes" id="UP000886780"/>
    </source>
</evidence>
<feature type="domain" description="Phosphatidic acid phosphatase type 2/haloperoxidase" evidence="8">
    <location>
        <begin position="58"/>
        <end position="168"/>
    </location>
</feature>
<keyword evidence="2" id="KW-1003">Cell membrane</keyword>
<comment type="caution">
    <text evidence="9">The sequence shown here is derived from an EMBL/GenBank/DDBJ whole genome shotgun (WGS) entry which is preliminary data.</text>
</comment>
<keyword evidence="5 7" id="KW-1133">Transmembrane helix</keyword>
<dbReference type="EMBL" id="DXEU01000162">
    <property type="protein sequence ID" value="HIX52932.1"/>
    <property type="molecule type" value="Genomic_DNA"/>
</dbReference>
<evidence type="ECO:0000256" key="4">
    <source>
        <dbReference type="ARBA" id="ARBA00022801"/>
    </source>
</evidence>
<evidence type="ECO:0000259" key="8">
    <source>
        <dbReference type="SMART" id="SM00014"/>
    </source>
</evidence>
<protein>
    <submittedName>
        <fullName evidence="9">Phosphatase PAP2 family protein</fullName>
    </submittedName>
</protein>
<comment type="subcellular location">
    <subcellularLocation>
        <location evidence="1">Cell membrane</location>
        <topology evidence="1">Multi-pass membrane protein</topology>
    </subcellularLocation>
</comment>
<evidence type="ECO:0000256" key="6">
    <source>
        <dbReference type="ARBA" id="ARBA00023136"/>
    </source>
</evidence>
<feature type="transmembrane region" description="Helical" evidence="7">
    <location>
        <begin position="153"/>
        <end position="171"/>
    </location>
</feature>
<reference evidence="9" key="2">
    <citation type="submission" date="2021-04" db="EMBL/GenBank/DDBJ databases">
        <authorList>
            <person name="Gilroy R."/>
        </authorList>
    </citation>
    <scope>NUCLEOTIDE SEQUENCE</scope>
    <source>
        <strain evidence="9">ChiGjej4B4-12881</strain>
    </source>
</reference>
<dbReference type="Proteomes" id="UP000886780">
    <property type="component" value="Unassembled WGS sequence"/>
</dbReference>
<feature type="transmembrane region" description="Helical" evidence="7">
    <location>
        <begin position="59"/>
        <end position="77"/>
    </location>
</feature>
<dbReference type="GO" id="GO:0005886">
    <property type="term" value="C:plasma membrane"/>
    <property type="evidence" value="ECO:0007669"/>
    <property type="project" value="UniProtKB-SubCell"/>
</dbReference>
<proteinExistence type="predicted"/>
<feature type="transmembrane region" description="Helical" evidence="7">
    <location>
        <begin position="31"/>
        <end position="52"/>
    </location>
</feature>
<dbReference type="SMART" id="SM00014">
    <property type="entry name" value="acidPPc"/>
    <property type="match status" value="1"/>
</dbReference>
<keyword evidence="3 7" id="KW-0812">Transmembrane</keyword>
<dbReference type="PANTHER" id="PTHR14969">
    <property type="entry name" value="SPHINGOSINE-1-PHOSPHATE PHOSPHOHYDROLASE"/>
    <property type="match status" value="1"/>
</dbReference>
<dbReference type="AlphaFoldDB" id="A0A9D1W5W6"/>
<dbReference type="Gene3D" id="1.20.144.10">
    <property type="entry name" value="Phosphatidic acid phosphatase type 2/haloperoxidase"/>
    <property type="match status" value="2"/>
</dbReference>
<dbReference type="PANTHER" id="PTHR14969:SF62">
    <property type="entry name" value="DECAPRENYLPHOSPHORYL-5-PHOSPHORIBOSE PHOSPHATASE RV3807C-RELATED"/>
    <property type="match status" value="1"/>
</dbReference>
<organism evidence="9 10">
    <name type="scientific">Candidatus Lachnoclostridium stercoripullorum</name>
    <dbReference type="NCBI Taxonomy" id="2838635"/>
    <lineage>
        <taxon>Bacteria</taxon>
        <taxon>Bacillati</taxon>
        <taxon>Bacillota</taxon>
        <taxon>Clostridia</taxon>
        <taxon>Lachnospirales</taxon>
        <taxon>Lachnospiraceae</taxon>
    </lineage>
</organism>
<sequence length="189" mass="21074">MSVRGEGMEGEILLWIQEHVRSAAITPAVEWITHLGDTAFIWILMAAVFFVFPRTRETGLRVIAALLGSLAVNNLILKNLVARVRPYEVIEGLELLIERQPDWSFPSGHSAASFAAATVIWLSHRRTGWPAVVLAGLIALSRLYVGVHYPTDVMFGALSGIIIGVIVCRVWDRMAGKENERDVRRTDRE</sequence>
<evidence type="ECO:0000256" key="5">
    <source>
        <dbReference type="ARBA" id="ARBA00022989"/>
    </source>
</evidence>
<dbReference type="Pfam" id="PF01569">
    <property type="entry name" value="PAP2"/>
    <property type="match status" value="1"/>
</dbReference>
<evidence type="ECO:0000313" key="9">
    <source>
        <dbReference type="EMBL" id="HIX52932.1"/>
    </source>
</evidence>
<evidence type="ECO:0000256" key="7">
    <source>
        <dbReference type="SAM" id="Phobius"/>
    </source>
</evidence>
<dbReference type="GO" id="GO:0016787">
    <property type="term" value="F:hydrolase activity"/>
    <property type="evidence" value="ECO:0007669"/>
    <property type="project" value="UniProtKB-KW"/>
</dbReference>
<evidence type="ECO:0000256" key="2">
    <source>
        <dbReference type="ARBA" id="ARBA00022475"/>
    </source>
</evidence>
<gene>
    <name evidence="9" type="ORF">IAA28_09030</name>
</gene>
<dbReference type="SUPFAM" id="SSF48317">
    <property type="entry name" value="Acid phosphatase/Vanadium-dependent haloperoxidase"/>
    <property type="match status" value="1"/>
</dbReference>
<keyword evidence="4" id="KW-0378">Hydrolase</keyword>